<keyword evidence="4" id="KW-1185">Reference proteome</keyword>
<reference evidence="3 4" key="1">
    <citation type="journal article" date="2019" name="Int. J. Syst. Evol. Microbiol.">
        <title>The Global Catalogue of Microorganisms (GCM) 10K type strain sequencing project: providing services to taxonomists for standard genome sequencing and annotation.</title>
        <authorList>
            <consortium name="The Broad Institute Genomics Platform"/>
            <consortium name="The Broad Institute Genome Sequencing Center for Infectious Disease"/>
            <person name="Wu L."/>
            <person name="Ma J."/>
        </authorList>
    </citation>
    <scope>NUCLEOTIDE SEQUENCE [LARGE SCALE GENOMIC DNA]</scope>
    <source>
        <strain evidence="3 4">JCM 4395</strain>
    </source>
</reference>
<comment type="caution">
    <text evidence="3">The sequence shown here is derived from an EMBL/GenBank/DDBJ whole genome shotgun (WGS) entry which is preliminary data.</text>
</comment>
<organism evidence="3 4">
    <name type="scientific">Streptomyces longisporus</name>
    <dbReference type="NCBI Taxonomy" id="1948"/>
    <lineage>
        <taxon>Bacteria</taxon>
        <taxon>Bacillati</taxon>
        <taxon>Actinomycetota</taxon>
        <taxon>Actinomycetes</taxon>
        <taxon>Kitasatosporales</taxon>
        <taxon>Streptomycetaceae</taxon>
        <taxon>Streptomyces</taxon>
    </lineage>
</organism>
<feature type="chain" id="PRO_5047434183" evidence="2">
    <location>
        <begin position="30"/>
        <end position="128"/>
    </location>
</feature>
<dbReference type="Proteomes" id="UP001501777">
    <property type="component" value="Unassembled WGS sequence"/>
</dbReference>
<name>A0ABN3LSM6_STRLO</name>
<dbReference type="EMBL" id="BAAASG010000007">
    <property type="protein sequence ID" value="GAA2489457.1"/>
    <property type="molecule type" value="Genomic_DNA"/>
</dbReference>
<protein>
    <submittedName>
        <fullName evidence="3">Uncharacterized protein</fullName>
    </submittedName>
</protein>
<keyword evidence="2" id="KW-0732">Signal</keyword>
<gene>
    <name evidence="3" type="ORF">GCM10010276_30440</name>
</gene>
<evidence type="ECO:0000256" key="1">
    <source>
        <dbReference type="SAM" id="MobiDB-lite"/>
    </source>
</evidence>
<proteinExistence type="predicted"/>
<sequence>MRRNAAIWTAAVVSAALLTGLLMTGSVTAGVASAAPEPRVVAPNGDDSAPGTPARPLTLGAHQNEHVVVDGEQLPKGNSRGLGGTWNASPVLRTDPAPLTGPRAADGSLPSAPHFLVLRNGANIGARF</sequence>
<evidence type="ECO:0000256" key="2">
    <source>
        <dbReference type="SAM" id="SignalP"/>
    </source>
</evidence>
<evidence type="ECO:0000313" key="4">
    <source>
        <dbReference type="Proteomes" id="UP001501777"/>
    </source>
</evidence>
<accession>A0ABN3LSM6</accession>
<feature type="signal peptide" evidence="2">
    <location>
        <begin position="1"/>
        <end position="29"/>
    </location>
</feature>
<evidence type="ECO:0000313" key="3">
    <source>
        <dbReference type="EMBL" id="GAA2489457.1"/>
    </source>
</evidence>
<feature type="region of interest" description="Disordered" evidence="1">
    <location>
        <begin position="37"/>
        <end position="106"/>
    </location>
</feature>
<dbReference type="RefSeq" id="WP_344400744.1">
    <property type="nucleotide sequence ID" value="NZ_BAAASG010000007.1"/>
</dbReference>